<accession>A0A9N9CCT0</accession>
<comment type="caution">
    <text evidence="1">The sequence shown here is derived from an EMBL/GenBank/DDBJ whole genome shotgun (WGS) entry which is preliminary data.</text>
</comment>
<sequence>AKYLVVKVFTVGMESIQYVEFIIGIIKKHVDYSTLLKELVNVIKQKLEKEAQYTRIKDYYRSNLSIGLMLTYNTIFKKIVSILNINLALILLSLQRAQMKQALLYQEILISVDQIKELDANYNNIIERLNDVPQIHLAELMIDIPYNTIKELWEVLYIGFALKPNYVVILNDSILLSIRSYINKKVQFGTIMSMTKTSIQIAVSKSVTKELTGLLVQFIMKYCHDIGLGIKDTSSLPNIILQEFFTTEVMKSTSNHVSESSTVTQVIQQSLSNFTEVSNPEYYRPKRWPFK</sequence>
<dbReference type="AlphaFoldDB" id="A0A9N9CCT0"/>
<organism evidence="1 2">
    <name type="scientific">Cetraspora pellucida</name>
    <dbReference type="NCBI Taxonomy" id="1433469"/>
    <lineage>
        <taxon>Eukaryota</taxon>
        <taxon>Fungi</taxon>
        <taxon>Fungi incertae sedis</taxon>
        <taxon>Mucoromycota</taxon>
        <taxon>Glomeromycotina</taxon>
        <taxon>Glomeromycetes</taxon>
        <taxon>Diversisporales</taxon>
        <taxon>Gigasporaceae</taxon>
        <taxon>Cetraspora</taxon>
    </lineage>
</organism>
<feature type="non-terminal residue" evidence="1">
    <location>
        <position position="291"/>
    </location>
</feature>
<reference evidence="1" key="1">
    <citation type="submission" date="2021-06" db="EMBL/GenBank/DDBJ databases">
        <authorList>
            <person name="Kallberg Y."/>
            <person name="Tangrot J."/>
            <person name="Rosling A."/>
        </authorList>
    </citation>
    <scope>NUCLEOTIDE SEQUENCE</scope>
    <source>
        <strain evidence="1">FL966</strain>
    </source>
</reference>
<proteinExistence type="predicted"/>
<dbReference type="Proteomes" id="UP000789759">
    <property type="component" value="Unassembled WGS sequence"/>
</dbReference>
<gene>
    <name evidence="1" type="ORF">CPELLU_LOCUS6894</name>
</gene>
<dbReference type="EMBL" id="CAJVQA010004429">
    <property type="protein sequence ID" value="CAG8598835.1"/>
    <property type="molecule type" value="Genomic_DNA"/>
</dbReference>
<dbReference type="OrthoDB" id="2375848at2759"/>
<evidence type="ECO:0000313" key="2">
    <source>
        <dbReference type="Proteomes" id="UP000789759"/>
    </source>
</evidence>
<protein>
    <submittedName>
        <fullName evidence="1">4783_t:CDS:1</fullName>
    </submittedName>
</protein>
<keyword evidence="2" id="KW-1185">Reference proteome</keyword>
<evidence type="ECO:0000313" key="1">
    <source>
        <dbReference type="EMBL" id="CAG8598835.1"/>
    </source>
</evidence>
<name>A0A9N9CCT0_9GLOM</name>